<keyword evidence="1" id="KW-0812">Transmembrane</keyword>
<evidence type="ECO:0000313" key="3">
    <source>
        <dbReference type="Proteomes" id="UP000002457"/>
    </source>
</evidence>
<dbReference type="OrthoDB" id="372312at2157"/>
<dbReference type="Proteomes" id="UP000002457">
    <property type="component" value="Chromosome"/>
</dbReference>
<accession>B8GGR2</accession>
<organism evidence="2 3">
    <name type="scientific">Methanosphaerula palustris (strain ATCC BAA-1556 / DSM 19958 / E1-9c)</name>
    <dbReference type="NCBI Taxonomy" id="521011"/>
    <lineage>
        <taxon>Archaea</taxon>
        <taxon>Methanobacteriati</taxon>
        <taxon>Methanobacteriota</taxon>
        <taxon>Stenosarchaea group</taxon>
        <taxon>Methanomicrobia</taxon>
        <taxon>Methanomicrobiales</taxon>
        <taxon>Methanoregulaceae</taxon>
        <taxon>Methanosphaerula</taxon>
    </lineage>
</organism>
<proteinExistence type="predicted"/>
<evidence type="ECO:0000256" key="1">
    <source>
        <dbReference type="SAM" id="Phobius"/>
    </source>
</evidence>
<keyword evidence="1" id="KW-0472">Membrane</keyword>
<feature type="transmembrane region" description="Helical" evidence="1">
    <location>
        <begin position="48"/>
        <end position="65"/>
    </location>
</feature>
<dbReference type="STRING" id="521011.Mpal_0965"/>
<keyword evidence="3" id="KW-1185">Reference proteome</keyword>
<evidence type="ECO:0008006" key="4">
    <source>
        <dbReference type="Google" id="ProtNLM"/>
    </source>
</evidence>
<sequence length="94" mass="10258">MDDPAAIITTRYAQGEITKEQYDEMIRTVGSAPKVGTAQKKKTDYSSLYKLVIFLVLVAVIYSGFSTGIPHFWVIAVVLGCLLAFALKTGGKIE</sequence>
<evidence type="ECO:0000313" key="2">
    <source>
        <dbReference type="EMBL" id="ACL16317.1"/>
    </source>
</evidence>
<keyword evidence="1" id="KW-1133">Transmembrane helix</keyword>
<dbReference type="EMBL" id="CP001338">
    <property type="protein sequence ID" value="ACL16317.1"/>
    <property type="molecule type" value="Genomic_DNA"/>
</dbReference>
<dbReference type="RefSeq" id="WP_012617636.1">
    <property type="nucleotide sequence ID" value="NC_011832.1"/>
</dbReference>
<reference evidence="2 3" key="1">
    <citation type="journal article" date="2015" name="Genome Announc.">
        <title>Complete Genome Sequence of Methanosphaerula palustris E1-9CT, a Hydrogenotrophic Methanogen Isolated from a Minerotrophic Fen Peatland.</title>
        <authorList>
            <person name="Cadillo-Quiroz H."/>
            <person name="Browne P."/>
            <person name="Kyrpides N."/>
            <person name="Woyke T."/>
            <person name="Goodwin L."/>
            <person name="Detter C."/>
            <person name="Yavitt J.B."/>
            <person name="Zinder S.H."/>
        </authorList>
    </citation>
    <scope>NUCLEOTIDE SEQUENCE [LARGE SCALE GENOMIC DNA]</scope>
    <source>
        <strain evidence="3">ATCC BAA-1556 / DSM 19958 / E1-9c</strain>
    </source>
</reference>
<dbReference type="HOGENOM" id="CLU_2379448_0_0_2"/>
<protein>
    <recommendedName>
        <fullName evidence="4">SHOCT domain-containing protein</fullName>
    </recommendedName>
</protein>
<dbReference type="AlphaFoldDB" id="B8GGR2"/>
<feature type="transmembrane region" description="Helical" evidence="1">
    <location>
        <begin position="71"/>
        <end position="87"/>
    </location>
</feature>
<dbReference type="GeneID" id="7272745"/>
<gene>
    <name evidence="2" type="ordered locus">Mpal_0965</name>
</gene>
<name>B8GGR2_METPE</name>
<dbReference type="KEGG" id="mpl:Mpal_0965"/>